<dbReference type="EMBL" id="JAOVZO020000020">
    <property type="protein sequence ID" value="MDC8015788.1"/>
    <property type="molecule type" value="Genomic_DNA"/>
</dbReference>
<reference evidence="3" key="1">
    <citation type="submission" date="2023-02" db="EMBL/GenBank/DDBJ databases">
        <title>Tahibacter soli sp. nov. isolated from soil.</title>
        <authorList>
            <person name="Baek J.H."/>
            <person name="Lee J.K."/>
            <person name="Choi D.G."/>
            <person name="Jeon C.O."/>
        </authorList>
    </citation>
    <scope>NUCLEOTIDE SEQUENCE</scope>
    <source>
        <strain evidence="3">BL</strain>
    </source>
</reference>
<keyword evidence="2" id="KW-0472">Membrane</keyword>
<organism evidence="3 4">
    <name type="scientific">Tahibacter soli</name>
    <dbReference type="NCBI Taxonomy" id="2983605"/>
    <lineage>
        <taxon>Bacteria</taxon>
        <taxon>Pseudomonadati</taxon>
        <taxon>Pseudomonadota</taxon>
        <taxon>Gammaproteobacteria</taxon>
        <taxon>Lysobacterales</taxon>
        <taxon>Rhodanobacteraceae</taxon>
        <taxon>Tahibacter</taxon>
    </lineage>
</organism>
<sequence length="275" mass="30880">METTSDKLRAFGFSIAVHLAVIAVATLGMFWSQSTVVVTLPGPVIEATLVGPPRTVKPQNTKPRKPEPPKPQEQAKPEPPAPEPPKEDKKDQERVTEMMAAQAAEEKRVQEEQRKKEQQLLEEEQKKAADAEKKKKLEEEKKQQERDRKLKEIAAQQKKLEEQYNKDLMEGDEAVTGQEGKDDSLEAQYFAAIQNAVENAWLRPETTQPGLQCVLDIVQLPSGDVMTANVSTPCNADPLTRQSLEQAVMRAAPLPVKGFESVFRRRIKLNFKFDG</sequence>
<protein>
    <submittedName>
        <fullName evidence="3">Cell envelope integrity protein TolA</fullName>
    </submittedName>
</protein>
<dbReference type="GO" id="GO:0043213">
    <property type="term" value="P:bacteriocin transport"/>
    <property type="evidence" value="ECO:0007669"/>
    <property type="project" value="InterPro"/>
</dbReference>
<evidence type="ECO:0000256" key="2">
    <source>
        <dbReference type="SAM" id="Phobius"/>
    </source>
</evidence>
<feature type="compositionally biased region" description="Basic and acidic residues" evidence="1">
    <location>
        <begin position="104"/>
        <end position="150"/>
    </location>
</feature>
<keyword evidence="4" id="KW-1185">Reference proteome</keyword>
<evidence type="ECO:0000256" key="1">
    <source>
        <dbReference type="SAM" id="MobiDB-lite"/>
    </source>
</evidence>
<comment type="caution">
    <text evidence="3">The sequence shown here is derived from an EMBL/GenBank/DDBJ whole genome shotgun (WGS) entry which is preliminary data.</text>
</comment>
<dbReference type="NCBIfam" id="TIGR02794">
    <property type="entry name" value="tolA_full"/>
    <property type="match status" value="1"/>
</dbReference>
<dbReference type="GO" id="GO:0016020">
    <property type="term" value="C:membrane"/>
    <property type="evidence" value="ECO:0007669"/>
    <property type="project" value="InterPro"/>
</dbReference>
<name>A0A9X3YRR0_9GAMM</name>
<proteinExistence type="predicted"/>
<feature type="compositionally biased region" description="Basic and acidic residues" evidence="1">
    <location>
        <begin position="84"/>
        <end position="96"/>
    </location>
</feature>
<feature type="transmembrane region" description="Helical" evidence="2">
    <location>
        <begin position="12"/>
        <end position="31"/>
    </location>
</feature>
<accession>A0A9X3YRR0</accession>
<feature type="region of interest" description="Disordered" evidence="1">
    <location>
        <begin position="48"/>
        <end position="150"/>
    </location>
</feature>
<keyword evidence="2" id="KW-0812">Transmembrane</keyword>
<feature type="compositionally biased region" description="Basic and acidic residues" evidence="1">
    <location>
        <begin position="64"/>
        <end position="76"/>
    </location>
</feature>
<keyword evidence="2" id="KW-1133">Transmembrane helix</keyword>
<evidence type="ECO:0000313" key="3">
    <source>
        <dbReference type="EMBL" id="MDC8015788.1"/>
    </source>
</evidence>
<dbReference type="SUPFAM" id="SSF74653">
    <property type="entry name" value="TolA/TonB C-terminal domain"/>
    <property type="match status" value="1"/>
</dbReference>
<dbReference type="GO" id="GO:0019534">
    <property type="term" value="F:toxin transmembrane transporter activity"/>
    <property type="evidence" value="ECO:0007669"/>
    <property type="project" value="InterPro"/>
</dbReference>
<dbReference type="InterPro" id="IPR014161">
    <property type="entry name" value="Tol-Pal_TolA"/>
</dbReference>
<dbReference type="Gene3D" id="3.30.1150.10">
    <property type="match status" value="1"/>
</dbReference>
<dbReference type="RefSeq" id="WP_263541335.1">
    <property type="nucleotide sequence ID" value="NZ_JAOVZO020000020.1"/>
</dbReference>
<evidence type="ECO:0000313" key="4">
    <source>
        <dbReference type="Proteomes" id="UP001139971"/>
    </source>
</evidence>
<gene>
    <name evidence="3" type="primary">tolA</name>
    <name evidence="3" type="ORF">OD750_024945</name>
</gene>
<dbReference type="Proteomes" id="UP001139971">
    <property type="component" value="Unassembled WGS sequence"/>
</dbReference>
<dbReference type="AlphaFoldDB" id="A0A9X3YRR0"/>